<dbReference type="AlphaFoldDB" id="A0A3L6TLP5"/>
<sequence length="66" mass="6714">MAGSTAVLAAILLVDLAAFGLAIGAVQSRPSAVAAFASRCFCCGAALRPGDSRACALVLFLSSWYY</sequence>
<accession>A0A3L6TLP5</accession>
<dbReference type="Proteomes" id="UP000275267">
    <property type="component" value="Unassembled WGS sequence"/>
</dbReference>
<dbReference type="EMBL" id="PQIB02000001">
    <property type="protein sequence ID" value="RLN41119.1"/>
    <property type="molecule type" value="Genomic_DNA"/>
</dbReference>
<comment type="caution">
    <text evidence="2">The sequence shown here is derived from an EMBL/GenBank/DDBJ whole genome shotgun (WGS) entry which is preliminary data.</text>
</comment>
<dbReference type="STRING" id="4540.A0A3L6TLP5"/>
<feature type="signal peptide" evidence="1">
    <location>
        <begin position="1"/>
        <end position="28"/>
    </location>
</feature>
<evidence type="ECO:0008006" key="4">
    <source>
        <dbReference type="Google" id="ProtNLM"/>
    </source>
</evidence>
<organism evidence="2 3">
    <name type="scientific">Panicum miliaceum</name>
    <name type="common">Proso millet</name>
    <name type="synonym">Broomcorn millet</name>
    <dbReference type="NCBI Taxonomy" id="4540"/>
    <lineage>
        <taxon>Eukaryota</taxon>
        <taxon>Viridiplantae</taxon>
        <taxon>Streptophyta</taxon>
        <taxon>Embryophyta</taxon>
        <taxon>Tracheophyta</taxon>
        <taxon>Spermatophyta</taxon>
        <taxon>Magnoliopsida</taxon>
        <taxon>Liliopsida</taxon>
        <taxon>Poales</taxon>
        <taxon>Poaceae</taxon>
        <taxon>PACMAD clade</taxon>
        <taxon>Panicoideae</taxon>
        <taxon>Panicodae</taxon>
        <taxon>Paniceae</taxon>
        <taxon>Panicinae</taxon>
        <taxon>Panicum</taxon>
        <taxon>Panicum sect. Panicum</taxon>
    </lineage>
</organism>
<gene>
    <name evidence="2" type="ORF">C2845_PM01G38360</name>
</gene>
<evidence type="ECO:0000256" key="1">
    <source>
        <dbReference type="SAM" id="SignalP"/>
    </source>
</evidence>
<protein>
    <recommendedName>
        <fullName evidence="4">Secreted protein</fullName>
    </recommendedName>
</protein>
<proteinExistence type="predicted"/>
<name>A0A3L6TLP5_PANMI</name>
<keyword evidence="1" id="KW-0732">Signal</keyword>
<keyword evidence="3" id="KW-1185">Reference proteome</keyword>
<reference evidence="3" key="1">
    <citation type="journal article" date="2019" name="Nat. Commun.">
        <title>The genome of broomcorn millet.</title>
        <authorList>
            <person name="Zou C."/>
            <person name="Miki D."/>
            <person name="Li D."/>
            <person name="Tang Q."/>
            <person name="Xiao L."/>
            <person name="Rajput S."/>
            <person name="Deng P."/>
            <person name="Jia W."/>
            <person name="Huang R."/>
            <person name="Zhang M."/>
            <person name="Sun Y."/>
            <person name="Hu J."/>
            <person name="Fu X."/>
            <person name="Schnable P.S."/>
            <person name="Li F."/>
            <person name="Zhang H."/>
            <person name="Feng B."/>
            <person name="Zhu X."/>
            <person name="Liu R."/>
            <person name="Schnable J.C."/>
            <person name="Zhu J.-K."/>
            <person name="Zhang H."/>
        </authorList>
    </citation>
    <scope>NUCLEOTIDE SEQUENCE [LARGE SCALE GENOMIC DNA]</scope>
</reference>
<feature type="chain" id="PRO_5017986647" description="Secreted protein" evidence="1">
    <location>
        <begin position="29"/>
        <end position="66"/>
    </location>
</feature>
<evidence type="ECO:0000313" key="3">
    <source>
        <dbReference type="Proteomes" id="UP000275267"/>
    </source>
</evidence>
<evidence type="ECO:0000313" key="2">
    <source>
        <dbReference type="EMBL" id="RLN41119.1"/>
    </source>
</evidence>